<feature type="region of interest" description="Disordered" evidence="1">
    <location>
        <begin position="160"/>
        <end position="184"/>
    </location>
</feature>
<dbReference type="AlphaFoldDB" id="A0AAW1VD05"/>
<organism evidence="2 3">
    <name type="scientific">Henosepilachna vigintioctopunctata</name>
    <dbReference type="NCBI Taxonomy" id="420089"/>
    <lineage>
        <taxon>Eukaryota</taxon>
        <taxon>Metazoa</taxon>
        <taxon>Ecdysozoa</taxon>
        <taxon>Arthropoda</taxon>
        <taxon>Hexapoda</taxon>
        <taxon>Insecta</taxon>
        <taxon>Pterygota</taxon>
        <taxon>Neoptera</taxon>
        <taxon>Endopterygota</taxon>
        <taxon>Coleoptera</taxon>
        <taxon>Polyphaga</taxon>
        <taxon>Cucujiformia</taxon>
        <taxon>Coccinelloidea</taxon>
        <taxon>Coccinellidae</taxon>
        <taxon>Epilachninae</taxon>
        <taxon>Epilachnini</taxon>
        <taxon>Henosepilachna</taxon>
    </lineage>
</organism>
<evidence type="ECO:0000256" key="1">
    <source>
        <dbReference type="SAM" id="MobiDB-lite"/>
    </source>
</evidence>
<accession>A0AAW1VD05</accession>
<dbReference type="EMBL" id="JARQZJ010000124">
    <property type="protein sequence ID" value="KAK9889925.1"/>
    <property type="molecule type" value="Genomic_DNA"/>
</dbReference>
<evidence type="ECO:0000313" key="3">
    <source>
        <dbReference type="Proteomes" id="UP001431783"/>
    </source>
</evidence>
<gene>
    <name evidence="2" type="ORF">WA026_008734</name>
</gene>
<evidence type="ECO:0000313" key="2">
    <source>
        <dbReference type="EMBL" id="KAK9889925.1"/>
    </source>
</evidence>
<protein>
    <submittedName>
        <fullName evidence="2">Uncharacterized protein</fullName>
    </submittedName>
</protein>
<comment type="caution">
    <text evidence="2">The sequence shown here is derived from an EMBL/GenBank/DDBJ whole genome shotgun (WGS) entry which is preliminary data.</text>
</comment>
<reference evidence="2 3" key="1">
    <citation type="submission" date="2023-03" db="EMBL/GenBank/DDBJ databases">
        <title>Genome insight into feeding habits of ladybird beetles.</title>
        <authorList>
            <person name="Li H.-S."/>
            <person name="Huang Y.-H."/>
            <person name="Pang H."/>
        </authorList>
    </citation>
    <scope>NUCLEOTIDE SEQUENCE [LARGE SCALE GENOMIC DNA]</scope>
    <source>
        <strain evidence="2">SYSU_2023b</strain>
        <tissue evidence="2">Whole body</tissue>
    </source>
</reference>
<dbReference type="Proteomes" id="UP001431783">
    <property type="component" value="Unassembled WGS sequence"/>
</dbReference>
<keyword evidence="3" id="KW-1185">Reference proteome</keyword>
<proteinExistence type="predicted"/>
<name>A0AAW1VD05_9CUCU</name>
<sequence>MQPLDVSFFGPFKASYRRDCAFFIKSHLAQKITPYDVASLLKKAYSSVASMSKGEAGFRATGIFPINPNIFSDEDFLPTEILQSEPVVVQDFADSISESNAAETVDSISVPAAAVEPERENRIPQSFAELSTASSSQLEIAMPSTSGNLPSIQNLIKMPEKNPDLKRRQGRKKQHATILTSTPI</sequence>